<feature type="transmembrane region" description="Helical" evidence="1">
    <location>
        <begin position="103"/>
        <end position="124"/>
    </location>
</feature>
<dbReference type="KEGG" id="mamo:A6B35_11695"/>
<feature type="transmembrane region" description="Helical" evidence="1">
    <location>
        <begin position="50"/>
        <end position="71"/>
    </location>
</feature>
<protein>
    <recommendedName>
        <fullName evidence="4">Transmembrane protein</fullName>
    </recommendedName>
</protein>
<accession>G6Y971</accession>
<reference evidence="2 3" key="1">
    <citation type="journal article" date="2012" name="J. Bacteriol.">
        <title>Draft Genome Sequence of Plant Growth-Promoting Rhizobium Mesorhizobium amorphae, Isolated from Zinc-Lead Mine Tailings.</title>
        <authorList>
            <person name="Hao X."/>
            <person name="Lin Y."/>
            <person name="Johnstone L."/>
            <person name="Baltrus D.A."/>
            <person name="Miller S.J."/>
            <person name="Wei G."/>
            <person name="Rensing C."/>
        </authorList>
    </citation>
    <scope>NUCLEOTIDE SEQUENCE [LARGE SCALE GENOMIC DNA]</scope>
    <source>
        <strain evidence="2 3">CCNWGS0123</strain>
    </source>
</reference>
<feature type="transmembrane region" description="Helical" evidence="1">
    <location>
        <begin position="183"/>
        <end position="203"/>
    </location>
</feature>
<evidence type="ECO:0000313" key="2">
    <source>
        <dbReference type="EMBL" id="EHH11740.1"/>
    </source>
</evidence>
<dbReference type="PATRIC" id="fig|1082933.3.peg.2415"/>
<sequence>MLADAVKPLGLTLKLWWRFWPQLVAIVLLGIVFGDLFMQVAARTAFLNHMAGLALLTLVALTQLIVTVAMFQTLLPALPATRAAQQAAHDESSGEARGGSARLARMVTVALLPFFAYYAAWGFLGDTVRQYSRVALDMAPFGESAGNVLDVLDSRWLVFSVAISWLVRRFATTMQKRGGARSFWQIVVVICETNWIFIGLYVISRWKDEILGWIMSRNLFSVLQATADGMANPVPRAFAEPMVPVEVTSIDTTTKLIGLFFFMLLPVIWLVLAALIYGYDVRDDKELMRVHQRVERLGERYRAIPKFLRDFAEHFISGYRSRYLPIANGVRITLSSGVVLIVTLIVGYRLIDWLAAWAWLGMTRLIGPHDLDTWQVLSEGVSLLFGSPFQDSSTGILVEPLRICFLAAILETAFALPTRQTDDGAQLSDPKGRVEAHNV</sequence>
<keyword evidence="3" id="KW-1185">Reference proteome</keyword>
<dbReference type="eggNOG" id="ENOG502Z9S9">
    <property type="taxonomic scope" value="Bacteria"/>
</dbReference>
<proteinExistence type="predicted"/>
<dbReference type="Proteomes" id="UP000002949">
    <property type="component" value="Unassembled WGS sequence"/>
</dbReference>
<dbReference type="EMBL" id="AGSN01000099">
    <property type="protein sequence ID" value="EHH11740.1"/>
    <property type="molecule type" value="Genomic_DNA"/>
</dbReference>
<evidence type="ECO:0000256" key="1">
    <source>
        <dbReference type="SAM" id="Phobius"/>
    </source>
</evidence>
<name>G6Y971_9HYPH</name>
<feature type="transmembrane region" description="Helical" evidence="1">
    <location>
        <begin position="330"/>
        <end position="351"/>
    </location>
</feature>
<evidence type="ECO:0008006" key="4">
    <source>
        <dbReference type="Google" id="ProtNLM"/>
    </source>
</evidence>
<dbReference type="RefSeq" id="WP_006202006.1">
    <property type="nucleotide sequence ID" value="NZ_AGSN01000099.1"/>
</dbReference>
<keyword evidence="1" id="KW-0812">Transmembrane</keyword>
<evidence type="ECO:0000313" key="3">
    <source>
        <dbReference type="Proteomes" id="UP000002949"/>
    </source>
</evidence>
<feature type="transmembrane region" description="Helical" evidence="1">
    <location>
        <begin position="256"/>
        <end position="279"/>
    </location>
</feature>
<keyword evidence="1" id="KW-0472">Membrane</keyword>
<organism evidence="2 3">
    <name type="scientific">Mesorhizobium amorphae CCNWGS0123</name>
    <dbReference type="NCBI Taxonomy" id="1082933"/>
    <lineage>
        <taxon>Bacteria</taxon>
        <taxon>Pseudomonadati</taxon>
        <taxon>Pseudomonadota</taxon>
        <taxon>Alphaproteobacteria</taxon>
        <taxon>Hyphomicrobiales</taxon>
        <taxon>Phyllobacteriaceae</taxon>
        <taxon>Mesorhizobium</taxon>
    </lineage>
</organism>
<dbReference type="AlphaFoldDB" id="G6Y971"/>
<gene>
    <name evidence="2" type="ORF">MEA186_12453</name>
</gene>
<dbReference type="STRING" id="1082933.A6B35_11695"/>
<feature type="transmembrane region" description="Helical" evidence="1">
    <location>
        <begin position="20"/>
        <end position="38"/>
    </location>
</feature>
<keyword evidence="1" id="KW-1133">Transmembrane helix</keyword>